<keyword evidence="1" id="KW-0472">Membrane</keyword>
<name>A0A1Z3N7X9_BDEBC</name>
<evidence type="ECO:0000313" key="2">
    <source>
        <dbReference type="EMBL" id="ASD63580.1"/>
    </source>
</evidence>
<keyword evidence="1" id="KW-1133">Transmembrane helix</keyword>
<feature type="transmembrane region" description="Helical" evidence="1">
    <location>
        <begin position="42"/>
        <end position="65"/>
    </location>
</feature>
<accession>A0A1Z3N7X9</accession>
<dbReference type="OrthoDB" id="5296381at2"/>
<dbReference type="RefSeq" id="WP_015091248.1">
    <property type="nucleotide sequence ID" value="NZ_CP020946.1"/>
</dbReference>
<keyword evidence="1" id="KW-0812">Transmembrane</keyword>
<dbReference type="AlphaFoldDB" id="A0A1Z3N7X9"/>
<evidence type="ECO:0000313" key="3">
    <source>
        <dbReference type="Proteomes" id="UP000197003"/>
    </source>
</evidence>
<protein>
    <submittedName>
        <fullName evidence="2">Uncharacterized protein</fullName>
    </submittedName>
</protein>
<proteinExistence type="predicted"/>
<reference evidence="2 3" key="1">
    <citation type="submission" date="2017-04" db="EMBL/GenBank/DDBJ databases">
        <title>Whole genome sequence of Bdellovibrio bacteriovorus strain SSB218315.</title>
        <authorList>
            <person name="Oyedara O."/>
            <person name="Rodriguez-Perez M.A."/>
        </authorList>
    </citation>
    <scope>NUCLEOTIDE SEQUENCE [LARGE SCALE GENOMIC DNA]</scope>
    <source>
        <strain evidence="2 3">SSB218315</strain>
    </source>
</reference>
<sequence>MEQAPPKTKFLDRWTPRVFREAKQIFRESGLKGVIRRYGWKFFAVFFAYYLIRDITLYIILPWYLAKNLL</sequence>
<gene>
    <name evidence="2" type="ORF">B9G79_08335</name>
</gene>
<dbReference type="Proteomes" id="UP000197003">
    <property type="component" value="Chromosome"/>
</dbReference>
<evidence type="ECO:0000256" key="1">
    <source>
        <dbReference type="SAM" id="Phobius"/>
    </source>
</evidence>
<dbReference type="EMBL" id="CP020946">
    <property type="protein sequence ID" value="ASD63580.1"/>
    <property type="molecule type" value="Genomic_DNA"/>
</dbReference>
<organism evidence="2 3">
    <name type="scientific">Bdellovibrio bacteriovorus</name>
    <dbReference type="NCBI Taxonomy" id="959"/>
    <lineage>
        <taxon>Bacteria</taxon>
        <taxon>Pseudomonadati</taxon>
        <taxon>Bdellovibrionota</taxon>
        <taxon>Bdellovibrionia</taxon>
        <taxon>Bdellovibrionales</taxon>
        <taxon>Pseudobdellovibrionaceae</taxon>
        <taxon>Bdellovibrio</taxon>
    </lineage>
</organism>